<dbReference type="EMBL" id="ASQA01000008">
    <property type="protein sequence ID" value="ETT87790.1"/>
    <property type="molecule type" value="Genomic_DNA"/>
</dbReference>
<dbReference type="AlphaFoldDB" id="W4F4S6"/>
<evidence type="ECO:0000313" key="2">
    <source>
        <dbReference type="Proteomes" id="UP000019062"/>
    </source>
</evidence>
<accession>W4F4S6</accession>
<sequence>MGYILPVQPFQAMQYAERINMKAYNYAHVNAVAKVKKQSHFERELDMRAELTEMQLNHEKNKNRGNSLQVHQQFIHPNPAELSKFELKVTDRGKYYSKYV</sequence>
<name>W4F4S6_9BACL</name>
<gene>
    <name evidence="1" type="ORF">C176_02568</name>
</gene>
<dbReference type="Proteomes" id="UP000019062">
    <property type="component" value="Unassembled WGS sequence"/>
</dbReference>
<evidence type="ECO:0000313" key="1">
    <source>
        <dbReference type="EMBL" id="ETT87790.1"/>
    </source>
</evidence>
<comment type="caution">
    <text evidence="1">The sequence shown here is derived from an EMBL/GenBank/DDBJ whole genome shotgun (WGS) entry which is preliminary data.</text>
</comment>
<dbReference type="RefSeq" id="WP_038179587.1">
    <property type="nucleotide sequence ID" value="NZ_ASQA01000008.1"/>
</dbReference>
<organism evidence="1 2">
    <name type="scientific">Viridibacillus arenosi FSL R5-213</name>
    <dbReference type="NCBI Taxonomy" id="1227360"/>
    <lineage>
        <taxon>Bacteria</taxon>
        <taxon>Bacillati</taxon>
        <taxon>Bacillota</taxon>
        <taxon>Bacilli</taxon>
        <taxon>Bacillales</taxon>
        <taxon>Caryophanaceae</taxon>
        <taxon>Viridibacillus</taxon>
    </lineage>
</organism>
<keyword evidence="2" id="KW-1185">Reference proteome</keyword>
<proteinExistence type="predicted"/>
<protein>
    <submittedName>
        <fullName evidence="1">Uncharacterized protein</fullName>
    </submittedName>
</protein>
<dbReference type="eggNOG" id="ENOG502ZIDD">
    <property type="taxonomic scope" value="Bacteria"/>
</dbReference>
<reference evidence="1 2" key="1">
    <citation type="journal article" date="2014" name="BMC Genomics">
        <title>Genomic comparison of sporeforming bacilli isolated from milk.</title>
        <authorList>
            <person name="Moreno Switt A.I."/>
            <person name="Andrus A.D."/>
            <person name="Ranieri M.L."/>
            <person name="Orsi R.H."/>
            <person name="Ivy R."/>
            <person name="den Bakker H.C."/>
            <person name="Martin N.H."/>
            <person name="Wiedmann M."/>
            <person name="Boor K.J."/>
        </authorList>
    </citation>
    <scope>NUCLEOTIDE SEQUENCE [LARGE SCALE GENOMIC DNA]</scope>
    <source>
        <strain evidence="1 2">FSL R5-213</strain>
    </source>
</reference>